<evidence type="ECO:0000259" key="3">
    <source>
        <dbReference type="Pfam" id="PF03816"/>
    </source>
</evidence>
<protein>
    <submittedName>
        <fullName evidence="4">Cell envelope-related transcriptional attenuator</fullName>
    </submittedName>
</protein>
<evidence type="ECO:0000313" key="4">
    <source>
        <dbReference type="EMBL" id="KNY28153.1"/>
    </source>
</evidence>
<dbReference type="STRING" id="398512.Bccel_3424"/>
<comment type="similarity">
    <text evidence="1">Belongs to the LytR/CpsA/Psr (LCP) family.</text>
</comment>
<keyword evidence="2" id="KW-0472">Membrane</keyword>
<dbReference type="InterPro" id="IPR004474">
    <property type="entry name" value="LytR_CpsA_psr"/>
</dbReference>
<organism evidence="4 5">
    <name type="scientific">Pseudobacteroides cellulosolvens ATCC 35603 = DSM 2933</name>
    <dbReference type="NCBI Taxonomy" id="398512"/>
    <lineage>
        <taxon>Bacteria</taxon>
        <taxon>Bacillati</taxon>
        <taxon>Bacillota</taxon>
        <taxon>Clostridia</taxon>
        <taxon>Eubacteriales</taxon>
        <taxon>Oscillospiraceae</taxon>
        <taxon>Pseudobacteroides</taxon>
    </lineage>
</organism>
<dbReference type="EMBL" id="LGTC01000001">
    <property type="protein sequence ID" value="KNY28153.1"/>
    <property type="molecule type" value="Genomic_DNA"/>
</dbReference>
<evidence type="ECO:0000256" key="1">
    <source>
        <dbReference type="ARBA" id="ARBA00006068"/>
    </source>
</evidence>
<dbReference type="InterPro" id="IPR050922">
    <property type="entry name" value="LytR/CpsA/Psr_CW_biosynth"/>
</dbReference>
<dbReference type="PANTHER" id="PTHR33392">
    <property type="entry name" value="POLYISOPRENYL-TEICHOIC ACID--PEPTIDOGLYCAN TEICHOIC ACID TRANSFERASE TAGU"/>
    <property type="match status" value="1"/>
</dbReference>
<dbReference type="PANTHER" id="PTHR33392:SF6">
    <property type="entry name" value="POLYISOPRENYL-TEICHOIC ACID--PEPTIDOGLYCAN TEICHOIC ACID TRANSFERASE TAGU"/>
    <property type="match status" value="1"/>
</dbReference>
<keyword evidence="5" id="KW-1185">Reference proteome</keyword>
<keyword evidence="2" id="KW-0812">Transmembrane</keyword>
<reference evidence="5" key="1">
    <citation type="submission" date="2015-07" db="EMBL/GenBank/DDBJ databases">
        <title>Near-Complete Genome Sequence of the Cellulolytic Bacterium Bacteroides (Pseudobacteroides) cellulosolvens ATCC 35603.</title>
        <authorList>
            <person name="Dassa B."/>
            <person name="Utturkar S.M."/>
            <person name="Klingeman D.M."/>
            <person name="Hurt R.A."/>
            <person name="Keller M."/>
            <person name="Xu J."/>
            <person name="Reddy Y.H.K."/>
            <person name="Borovok I."/>
            <person name="Grinberg I.R."/>
            <person name="Lamed R."/>
            <person name="Zhivin O."/>
            <person name="Bayer E.A."/>
            <person name="Brown S.D."/>
        </authorList>
    </citation>
    <scope>NUCLEOTIDE SEQUENCE [LARGE SCALE GENOMIC DNA]</scope>
    <source>
        <strain evidence="5">DSM 2933</strain>
    </source>
</reference>
<sequence>MIINSRKFYFILTIIITSFLFFSGIGLVYVYETSIKNINKNDFKKKDLVYNLVKPIIQESQPVNILLIGGDKVAKNADTMMLINFNPITTDMSIMSIPRDTRIHIKGSNLPKINTAYQVGGSDRCIETVCSLLNVKIKYYIYIDVNNLVEIIDNLDGVYYNVPANMDYDDPVQNLHIHLKKGYQLLDGKKSIQFLRFRKASKSNRDVRKIYNGSDLNREQAQQNFIKEFLRQKKDMKYIGRINSIINSILENLDTNVTVSGAIKLSQNAPNFKANEIKTFILPGNEASIKEGKYGVLSFYVPNINDTSKIINEHFKSDLP</sequence>
<dbReference type="AlphaFoldDB" id="A0A0L6JQT5"/>
<dbReference type="Gene3D" id="3.40.630.190">
    <property type="entry name" value="LCP protein"/>
    <property type="match status" value="1"/>
</dbReference>
<dbReference type="eggNOG" id="COG1316">
    <property type="taxonomic scope" value="Bacteria"/>
</dbReference>
<dbReference type="Pfam" id="PF03816">
    <property type="entry name" value="LytR_cpsA_psr"/>
    <property type="match status" value="1"/>
</dbReference>
<comment type="caution">
    <text evidence="4">The sequence shown here is derived from an EMBL/GenBank/DDBJ whole genome shotgun (WGS) entry which is preliminary data.</text>
</comment>
<accession>A0A0L6JQT5</accession>
<proteinExistence type="inferred from homology"/>
<feature type="transmembrane region" description="Helical" evidence="2">
    <location>
        <begin position="9"/>
        <end position="31"/>
    </location>
</feature>
<name>A0A0L6JQT5_9FIRM</name>
<dbReference type="Proteomes" id="UP000036923">
    <property type="component" value="Unassembled WGS sequence"/>
</dbReference>
<keyword evidence="2" id="KW-1133">Transmembrane helix</keyword>
<feature type="domain" description="Cell envelope-related transcriptional attenuator" evidence="3">
    <location>
        <begin position="76"/>
        <end position="233"/>
    </location>
</feature>
<gene>
    <name evidence="4" type="ORF">Bccel_3424</name>
</gene>
<evidence type="ECO:0000313" key="5">
    <source>
        <dbReference type="Proteomes" id="UP000036923"/>
    </source>
</evidence>
<evidence type="ECO:0000256" key="2">
    <source>
        <dbReference type="SAM" id="Phobius"/>
    </source>
</evidence>
<dbReference type="NCBIfam" id="TIGR00350">
    <property type="entry name" value="lytR_cpsA_psr"/>
    <property type="match status" value="1"/>
</dbReference>